<feature type="transmembrane region" description="Helical" evidence="1">
    <location>
        <begin position="93"/>
        <end position="110"/>
    </location>
</feature>
<keyword evidence="1" id="KW-0472">Membrane</keyword>
<keyword evidence="1" id="KW-0812">Transmembrane</keyword>
<dbReference type="Proteomes" id="UP000753724">
    <property type="component" value="Unassembled WGS sequence"/>
</dbReference>
<keyword evidence="2" id="KW-0732">Signal</keyword>
<sequence>MMTMKTKIVLAASALIAGAVPAMAHPGHDGGMLAGLAHPLTGMDHMAAMVAVGLFAATRPARAAWAAPGAFMAALAAGAGVGLTLGAVPGTEAMIAASLAVLGALVLLALRVRSGVALGLIAASGALHGIAHGAEATGPVAPYVAGFLIASALLHGAGWQLGRMLFAMRHARVATGVALTVAGGVMGLGLLAA</sequence>
<dbReference type="PIRSF" id="PIRSF016919">
    <property type="entry name" value="HupE_UreJ"/>
    <property type="match status" value="1"/>
</dbReference>
<keyword evidence="1" id="KW-1133">Transmembrane helix</keyword>
<feature type="signal peptide" evidence="2">
    <location>
        <begin position="1"/>
        <end position="24"/>
    </location>
</feature>
<name>A0ABW9X9M5_9SPHN</name>
<accession>A0ABW9X9M5</accession>
<feature type="transmembrane region" description="Helical" evidence="1">
    <location>
        <begin position="40"/>
        <end position="58"/>
    </location>
</feature>
<reference evidence="4" key="1">
    <citation type="submission" date="2020-01" db="EMBL/GenBank/DDBJ databases">
        <title>Sphingomonas sp. strain CSW-10.</title>
        <authorList>
            <person name="Chen W.-M."/>
        </authorList>
    </citation>
    <scope>NUCLEOTIDE SEQUENCE [LARGE SCALE GENOMIC DNA]</scope>
    <source>
        <strain evidence="4">FSY-8</strain>
    </source>
</reference>
<proteinExistence type="predicted"/>
<gene>
    <name evidence="3" type="ORF">GTZ99_01475</name>
</gene>
<feature type="transmembrane region" description="Helical" evidence="1">
    <location>
        <begin position="65"/>
        <end position="87"/>
    </location>
</feature>
<dbReference type="Pfam" id="PF04955">
    <property type="entry name" value="HupE_UreJ"/>
    <property type="match status" value="1"/>
</dbReference>
<protein>
    <submittedName>
        <fullName evidence="3">Urease</fullName>
    </submittedName>
</protein>
<organism evidence="3 4">
    <name type="scientific">Novosphingobium ovatum</name>
    <dbReference type="NCBI Taxonomy" id="1908523"/>
    <lineage>
        <taxon>Bacteria</taxon>
        <taxon>Pseudomonadati</taxon>
        <taxon>Pseudomonadota</taxon>
        <taxon>Alphaproteobacteria</taxon>
        <taxon>Sphingomonadales</taxon>
        <taxon>Sphingomonadaceae</taxon>
        <taxon>Novosphingobium</taxon>
    </lineage>
</organism>
<evidence type="ECO:0000256" key="1">
    <source>
        <dbReference type="SAM" id="Phobius"/>
    </source>
</evidence>
<comment type="caution">
    <text evidence="3">The sequence shown here is derived from an EMBL/GenBank/DDBJ whole genome shotgun (WGS) entry which is preliminary data.</text>
</comment>
<dbReference type="EMBL" id="JAAAPO010000001">
    <property type="protein sequence ID" value="NBC35225.1"/>
    <property type="molecule type" value="Genomic_DNA"/>
</dbReference>
<feature type="transmembrane region" description="Helical" evidence="1">
    <location>
        <begin position="140"/>
        <end position="161"/>
    </location>
</feature>
<feature type="chain" id="PRO_5046324703" evidence="2">
    <location>
        <begin position="25"/>
        <end position="193"/>
    </location>
</feature>
<evidence type="ECO:0000313" key="3">
    <source>
        <dbReference type="EMBL" id="NBC35225.1"/>
    </source>
</evidence>
<evidence type="ECO:0000256" key="2">
    <source>
        <dbReference type="SAM" id="SignalP"/>
    </source>
</evidence>
<evidence type="ECO:0000313" key="4">
    <source>
        <dbReference type="Proteomes" id="UP000753724"/>
    </source>
</evidence>
<feature type="transmembrane region" description="Helical" evidence="1">
    <location>
        <begin position="117"/>
        <end position="134"/>
    </location>
</feature>
<keyword evidence="4" id="KW-1185">Reference proteome</keyword>
<feature type="transmembrane region" description="Helical" evidence="1">
    <location>
        <begin position="173"/>
        <end position="192"/>
    </location>
</feature>
<dbReference type="InterPro" id="IPR007038">
    <property type="entry name" value="HupE_UreJ"/>
</dbReference>